<comment type="caution">
    <text evidence="3">The sequence shown here is derived from an EMBL/GenBank/DDBJ whole genome shotgun (WGS) entry which is preliminary data.</text>
</comment>
<name>A0ABT3TYM2_9ACTN</name>
<sequence length="529" mass="57105">MTDASPPTVTSTAGTARQRVAELKALRDQVLRGPSEKATEAQHAKGKLTARERIELLLDAGSFREVEPFRRHRATGFGLEGKKPYTDGVIAGWGTVYGRTVFTYAHDFRIFGGALGEAHAQKIHKVMDMAITAGAPLVSLNDGAGARIQEGVTALAGYGGIFQRNSRASGVIPQISVMLGPCAGGAAYSPALTDFVFMVRDTSQMFITGPDVVQAVTGEKISQNELGGADAHSAVSGVSHFVHDDEQSCIEEVRFLLSMLPANNRELPPADISDDPVDRRGESLLDLVPSDGNRPYNMREVIREIVDHGEFLEVHERWATNVVVALARIEGHVVGLIANQPQSLAGVLDINASDKAARFVQMCDAFNIPLVTMLDVPGFLPGVGQEHDGIIRHGAKLLYAYCNATVPRVQLILRKAYGGAYIVMDSRSIGADLSFAWPTNEIAVMGAEGAANVIFRRDINGADDPDAMRAQKIKEYRTELMHPYYAAERGLVDNVIDPADTRPVLAAALAMLRSKHADLPSRKHGNPPT</sequence>
<reference evidence="3" key="1">
    <citation type="submission" date="2022-10" db="EMBL/GenBank/DDBJ databases">
        <title>Streptomyces beihaiensis sp. nov., a chitin degrading actinobacterium, isolated from shrimp pond soil.</title>
        <authorList>
            <person name="Xie J."/>
            <person name="Shen N."/>
        </authorList>
    </citation>
    <scope>NUCLEOTIDE SEQUENCE</scope>
    <source>
        <strain evidence="3">GXMU-J5</strain>
    </source>
</reference>
<dbReference type="PANTHER" id="PTHR43842">
    <property type="entry name" value="PROPIONYL-COA CARBOXYLASE BETA CHAIN"/>
    <property type="match status" value="1"/>
</dbReference>
<evidence type="ECO:0000259" key="1">
    <source>
        <dbReference type="PROSITE" id="PS50980"/>
    </source>
</evidence>
<feature type="domain" description="CoA carboxyltransferase N-terminal" evidence="1">
    <location>
        <begin position="16"/>
        <end position="272"/>
    </location>
</feature>
<protein>
    <submittedName>
        <fullName evidence="3">Acyl-CoA carboxylase subunit beta</fullName>
    </submittedName>
</protein>
<dbReference type="SUPFAM" id="SSF52096">
    <property type="entry name" value="ClpP/crotonase"/>
    <property type="match status" value="2"/>
</dbReference>
<gene>
    <name evidence="3" type="ORF">OFY01_20780</name>
</gene>
<feature type="domain" description="CoA carboxyltransferase C-terminal" evidence="2">
    <location>
        <begin position="276"/>
        <end position="525"/>
    </location>
</feature>
<evidence type="ECO:0000313" key="4">
    <source>
        <dbReference type="Proteomes" id="UP001163064"/>
    </source>
</evidence>
<accession>A0ABT3TYM2</accession>
<proteinExistence type="predicted"/>
<dbReference type="RefSeq" id="WP_266602138.1">
    <property type="nucleotide sequence ID" value="NZ_JAPHNL010000263.1"/>
</dbReference>
<dbReference type="Gene3D" id="3.90.226.10">
    <property type="entry name" value="2-enoyl-CoA Hydratase, Chain A, domain 1"/>
    <property type="match status" value="2"/>
</dbReference>
<dbReference type="InterPro" id="IPR011763">
    <property type="entry name" value="COA_CT_C"/>
</dbReference>
<dbReference type="Proteomes" id="UP001163064">
    <property type="component" value="Unassembled WGS sequence"/>
</dbReference>
<dbReference type="InterPro" id="IPR034733">
    <property type="entry name" value="AcCoA_carboxyl_beta"/>
</dbReference>
<dbReference type="InterPro" id="IPR011762">
    <property type="entry name" value="COA_CT_N"/>
</dbReference>
<dbReference type="InterPro" id="IPR029045">
    <property type="entry name" value="ClpP/crotonase-like_dom_sf"/>
</dbReference>
<dbReference type="PANTHER" id="PTHR43842:SF2">
    <property type="entry name" value="PROPIONYL-COA CARBOXYLASE BETA CHAIN, MITOCHONDRIAL"/>
    <property type="match status" value="1"/>
</dbReference>
<dbReference type="Pfam" id="PF01039">
    <property type="entry name" value="Carboxyl_trans"/>
    <property type="match status" value="1"/>
</dbReference>
<evidence type="ECO:0000313" key="3">
    <source>
        <dbReference type="EMBL" id="MCX3062151.1"/>
    </source>
</evidence>
<dbReference type="InterPro" id="IPR051047">
    <property type="entry name" value="AccD/PCCB"/>
</dbReference>
<dbReference type="PROSITE" id="PS50989">
    <property type="entry name" value="COA_CT_CTER"/>
    <property type="match status" value="1"/>
</dbReference>
<evidence type="ECO:0000259" key="2">
    <source>
        <dbReference type="PROSITE" id="PS50989"/>
    </source>
</evidence>
<dbReference type="PROSITE" id="PS50980">
    <property type="entry name" value="COA_CT_NTER"/>
    <property type="match status" value="1"/>
</dbReference>
<dbReference type="EMBL" id="JAPHNL010000263">
    <property type="protein sequence ID" value="MCX3062151.1"/>
    <property type="molecule type" value="Genomic_DNA"/>
</dbReference>
<organism evidence="3 4">
    <name type="scientific">Streptomyces beihaiensis</name>
    <dbReference type="NCBI Taxonomy" id="2984495"/>
    <lineage>
        <taxon>Bacteria</taxon>
        <taxon>Bacillati</taxon>
        <taxon>Actinomycetota</taxon>
        <taxon>Actinomycetes</taxon>
        <taxon>Kitasatosporales</taxon>
        <taxon>Streptomycetaceae</taxon>
        <taxon>Streptomyces</taxon>
    </lineage>
</organism>
<keyword evidence="4" id="KW-1185">Reference proteome</keyword>